<name>A0A7J0G8G9_9ERIC</name>
<dbReference type="Pfam" id="PF00201">
    <property type="entry name" value="UDPGT"/>
    <property type="match status" value="1"/>
</dbReference>
<dbReference type="Proteomes" id="UP000585474">
    <property type="component" value="Unassembled WGS sequence"/>
</dbReference>
<protein>
    <recommendedName>
        <fullName evidence="5">UDP-Glycosyltransferase superfamily protein</fullName>
    </recommendedName>
</protein>
<reference evidence="3 4" key="1">
    <citation type="submission" date="2019-07" db="EMBL/GenBank/DDBJ databases">
        <title>De Novo Assembly of kiwifruit Actinidia rufa.</title>
        <authorList>
            <person name="Sugita-Konishi S."/>
            <person name="Sato K."/>
            <person name="Mori E."/>
            <person name="Abe Y."/>
            <person name="Kisaki G."/>
            <person name="Hamano K."/>
            <person name="Suezawa K."/>
            <person name="Otani M."/>
            <person name="Fukuda T."/>
            <person name="Manabe T."/>
            <person name="Gomi K."/>
            <person name="Tabuchi M."/>
            <person name="Akimitsu K."/>
            <person name="Kataoka I."/>
        </authorList>
    </citation>
    <scope>NUCLEOTIDE SEQUENCE [LARGE SCALE GENOMIC DNA]</scope>
    <source>
        <strain evidence="4">cv. Fuchu</strain>
    </source>
</reference>
<evidence type="ECO:0000256" key="1">
    <source>
        <dbReference type="ARBA" id="ARBA00022679"/>
    </source>
</evidence>
<dbReference type="CDD" id="cd03784">
    <property type="entry name" value="GT1_Gtf-like"/>
    <property type="match status" value="1"/>
</dbReference>
<evidence type="ECO:0000256" key="2">
    <source>
        <dbReference type="ARBA" id="ARBA00023241"/>
    </source>
</evidence>
<dbReference type="GO" id="GO:0008194">
    <property type="term" value="F:UDP-glycosyltransferase activity"/>
    <property type="evidence" value="ECO:0007669"/>
    <property type="project" value="InterPro"/>
</dbReference>
<accession>A0A7J0G8G9</accession>
<sequence>MSQRGVSCQSLVPKWTEWQPGFHDSGVRYLWVARDKMSRLKEDCGEAGMVVPWCDQLKVLCHSSVGGFWTHCGWNSTLENVFAGVLMLALPLSMDQFLSSKFVVEDWKIGWRVRT</sequence>
<dbReference type="EMBL" id="BJWL01000019">
    <property type="protein sequence ID" value="GFZ07096.1"/>
    <property type="molecule type" value="Genomic_DNA"/>
</dbReference>
<dbReference type="OrthoDB" id="5835829at2759"/>
<dbReference type="GO" id="GO:0009813">
    <property type="term" value="P:flavonoid biosynthetic process"/>
    <property type="evidence" value="ECO:0007669"/>
    <property type="project" value="UniProtKB-KW"/>
</dbReference>
<evidence type="ECO:0000313" key="4">
    <source>
        <dbReference type="Proteomes" id="UP000585474"/>
    </source>
</evidence>
<dbReference type="Gene3D" id="3.40.50.2000">
    <property type="entry name" value="Glycogen Phosphorylase B"/>
    <property type="match status" value="1"/>
</dbReference>
<dbReference type="PANTHER" id="PTHR48045:SF22">
    <property type="entry name" value="UDP-GLUCURONOSYL_UDP-GLUCOSYLTRANSFERASE"/>
    <property type="match status" value="1"/>
</dbReference>
<keyword evidence="2" id="KW-0284">Flavonoid biosynthesis</keyword>
<dbReference type="SUPFAM" id="SSF53756">
    <property type="entry name" value="UDP-Glycosyltransferase/glycogen phosphorylase"/>
    <property type="match status" value="1"/>
</dbReference>
<keyword evidence="1" id="KW-0808">Transferase</keyword>
<evidence type="ECO:0008006" key="5">
    <source>
        <dbReference type="Google" id="ProtNLM"/>
    </source>
</evidence>
<gene>
    <name evidence="3" type="ORF">Acr_19g0000330</name>
</gene>
<dbReference type="InterPro" id="IPR002213">
    <property type="entry name" value="UDP_glucos_trans"/>
</dbReference>
<comment type="caution">
    <text evidence="3">The sequence shown here is derived from an EMBL/GenBank/DDBJ whole genome shotgun (WGS) entry which is preliminary data.</text>
</comment>
<keyword evidence="4" id="KW-1185">Reference proteome</keyword>
<evidence type="ECO:0000313" key="3">
    <source>
        <dbReference type="EMBL" id="GFZ07096.1"/>
    </source>
</evidence>
<dbReference type="AlphaFoldDB" id="A0A7J0G8G9"/>
<organism evidence="3 4">
    <name type="scientific">Actinidia rufa</name>
    <dbReference type="NCBI Taxonomy" id="165716"/>
    <lineage>
        <taxon>Eukaryota</taxon>
        <taxon>Viridiplantae</taxon>
        <taxon>Streptophyta</taxon>
        <taxon>Embryophyta</taxon>
        <taxon>Tracheophyta</taxon>
        <taxon>Spermatophyta</taxon>
        <taxon>Magnoliopsida</taxon>
        <taxon>eudicotyledons</taxon>
        <taxon>Gunneridae</taxon>
        <taxon>Pentapetalae</taxon>
        <taxon>asterids</taxon>
        <taxon>Ericales</taxon>
        <taxon>Actinidiaceae</taxon>
        <taxon>Actinidia</taxon>
    </lineage>
</organism>
<proteinExistence type="predicted"/>
<dbReference type="PANTHER" id="PTHR48045">
    <property type="entry name" value="UDP-GLYCOSYLTRANSFERASE 72B1"/>
    <property type="match status" value="1"/>
</dbReference>